<proteinExistence type="predicted"/>
<comment type="caution">
    <text evidence="1">The sequence shown here is derived from an EMBL/GenBank/DDBJ whole genome shotgun (WGS) entry which is preliminary data.</text>
</comment>
<dbReference type="AlphaFoldDB" id="A0A0F9RFR0"/>
<reference evidence="1" key="1">
    <citation type="journal article" date="2015" name="Nature">
        <title>Complex archaea that bridge the gap between prokaryotes and eukaryotes.</title>
        <authorList>
            <person name="Spang A."/>
            <person name="Saw J.H."/>
            <person name="Jorgensen S.L."/>
            <person name="Zaremba-Niedzwiedzka K."/>
            <person name="Martijn J."/>
            <person name="Lind A.E."/>
            <person name="van Eijk R."/>
            <person name="Schleper C."/>
            <person name="Guy L."/>
            <person name="Ettema T.J."/>
        </authorList>
    </citation>
    <scope>NUCLEOTIDE SEQUENCE</scope>
</reference>
<accession>A0A0F9RFR0</accession>
<evidence type="ECO:0000313" key="1">
    <source>
        <dbReference type="EMBL" id="KKN16088.1"/>
    </source>
</evidence>
<gene>
    <name evidence="1" type="ORF">LCGC14_0979430</name>
</gene>
<name>A0A0F9RFR0_9ZZZZ</name>
<sequence length="247" mass="26015">MALAVTVVDRQDIGDAERIIADITFDSSYPWNGESITAADFGFRVGGKLFSVAPSTKGKFRLESISDPALSSRVSRDDRRNLIIREAEPNRQDFFLGTPLLAIGTSSAAEIKRTNPIRSIAGATAIVGLELAAGEDAFTATTHDIAADADTPQERWYLLSSIDGAAVVVTPGTIADEGVAVPPAIPSDAAPIGLVKIVVAAGATPFNATTDLLSASHLTVTFEDLDQQVYQADDLSALTMRVVAEGR</sequence>
<organism evidence="1">
    <name type="scientific">marine sediment metagenome</name>
    <dbReference type="NCBI Taxonomy" id="412755"/>
    <lineage>
        <taxon>unclassified sequences</taxon>
        <taxon>metagenomes</taxon>
        <taxon>ecological metagenomes</taxon>
    </lineage>
</organism>
<protein>
    <submittedName>
        <fullName evidence="1">Uncharacterized protein</fullName>
    </submittedName>
</protein>
<dbReference type="EMBL" id="LAZR01003650">
    <property type="protein sequence ID" value="KKN16088.1"/>
    <property type="molecule type" value="Genomic_DNA"/>
</dbReference>